<comment type="cofactor">
    <cofactor evidence="1">
        <name>pyridoxal 5'-phosphate</name>
        <dbReference type="ChEBI" id="CHEBI:597326"/>
    </cofactor>
</comment>
<dbReference type="InterPro" id="IPR005814">
    <property type="entry name" value="Aminotrans_3"/>
</dbReference>
<dbReference type="InterPro" id="IPR015424">
    <property type="entry name" value="PyrdxlP-dep_Trfase"/>
</dbReference>
<dbReference type="Pfam" id="PF00202">
    <property type="entry name" value="Aminotran_3"/>
    <property type="match status" value="1"/>
</dbReference>
<dbReference type="GO" id="GO:0009102">
    <property type="term" value="P:biotin biosynthetic process"/>
    <property type="evidence" value="ECO:0007669"/>
    <property type="project" value="TreeGrafter"/>
</dbReference>
<proteinExistence type="inferred from homology"/>
<organism evidence="7 8">
    <name type="scientific">Rhizobium oryziradicis</name>
    <dbReference type="NCBI Taxonomy" id="1867956"/>
    <lineage>
        <taxon>Bacteria</taxon>
        <taxon>Pseudomonadati</taxon>
        <taxon>Pseudomonadota</taxon>
        <taxon>Alphaproteobacteria</taxon>
        <taxon>Hyphomicrobiales</taxon>
        <taxon>Rhizobiaceae</taxon>
        <taxon>Rhizobium/Agrobacterium group</taxon>
        <taxon>Rhizobium</taxon>
    </lineage>
</organism>
<dbReference type="Gene3D" id="3.90.1150.10">
    <property type="entry name" value="Aspartate Aminotransferase, domain 1"/>
    <property type="match status" value="1"/>
</dbReference>
<dbReference type="PANTHER" id="PTHR42684">
    <property type="entry name" value="ADENOSYLMETHIONINE-8-AMINO-7-OXONONANOATE AMINOTRANSFERASE"/>
    <property type="match status" value="1"/>
</dbReference>
<reference evidence="7 8" key="1">
    <citation type="submission" date="2016-09" db="EMBL/GenBank/DDBJ databases">
        <title>Rhizobium oryziradicis sp. nov., isolated from the root of rice.</title>
        <authorList>
            <person name="Zhao J."/>
            <person name="Zhang X."/>
        </authorList>
    </citation>
    <scope>NUCLEOTIDE SEQUENCE [LARGE SCALE GENOMIC DNA]</scope>
    <source>
        <strain evidence="7 8">N19</strain>
    </source>
</reference>
<gene>
    <name evidence="7" type="ORF">BJF95_04145</name>
</gene>
<dbReference type="SUPFAM" id="SSF53383">
    <property type="entry name" value="PLP-dependent transferases"/>
    <property type="match status" value="1"/>
</dbReference>
<evidence type="ECO:0000256" key="1">
    <source>
        <dbReference type="ARBA" id="ARBA00001933"/>
    </source>
</evidence>
<keyword evidence="5 6" id="KW-0663">Pyridoxal phosphate</keyword>
<evidence type="ECO:0000256" key="3">
    <source>
        <dbReference type="ARBA" id="ARBA00022576"/>
    </source>
</evidence>
<dbReference type="InterPro" id="IPR015421">
    <property type="entry name" value="PyrdxlP-dep_Trfase_major"/>
</dbReference>
<keyword evidence="8" id="KW-1185">Reference proteome</keyword>
<evidence type="ECO:0000313" key="7">
    <source>
        <dbReference type="EMBL" id="OLP46369.1"/>
    </source>
</evidence>
<comment type="similarity">
    <text evidence="2 6">Belongs to the class-III pyridoxal-phosphate-dependent aminotransferase family.</text>
</comment>
<dbReference type="GO" id="GO:0004015">
    <property type="term" value="F:adenosylmethionine-8-amino-7-oxononanoate transaminase activity"/>
    <property type="evidence" value="ECO:0007669"/>
    <property type="project" value="TreeGrafter"/>
</dbReference>
<accession>A0A1Q8ZWS1</accession>
<protein>
    <submittedName>
        <fullName evidence="7">Aminotransferase</fullName>
    </submittedName>
</protein>
<dbReference type="NCBIfam" id="NF005682">
    <property type="entry name" value="PRK07480.1"/>
    <property type="match status" value="1"/>
</dbReference>
<dbReference type="RefSeq" id="WP_075638040.1">
    <property type="nucleotide sequence ID" value="NZ_MKIM01000021.1"/>
</dbReference>
<dbReference type="GO" id="GO:0030170">
    <property type="term" value="F:pyridoxal phosphate binding"/>
    <property type="evidence" value="ECO:0007669"/>
    <property type="project" value="InterPro"/>
</dbReference>
<dbReference type="InterPro" id="IPR049704">
    <property type="entry name" value="Aminotrans_3_PPA_site"/>
</dbReference>
<evidence type="ECO:0000256" key="4">
    <source>
        <dbReference type="ARBA" id="ARBA00022679"/>
    </source>
</evidence>
<dbReference type="GO" id="GO:0009448">
    <property type="term" value="P:gamma-aminobutyric acid metabolic process"/>
    <property type="evidence" value="ECO:0007669"/>
    <property type="project" value="TreeGrafter"/>
</dbReference>
<name>A0A1Q8ZWS1_9HYPH</name>
<dbReference type="STRING" id="1867956.BJF95_04145"/>
<sequence length="460" mass="50172">MTILNSTRELQITDAAHHLHPFTNTRELNARGVRVITTGKGVYLHDSEGNKILDGMSGLWCVNVGHGRKDIVDAVAKQLEELTFYNTFFNTTHPPVVALSKLLSEVTPKQFNYFHFTGSGSESNDTIFRLARYYWQLMDKPEKTIFISRRGGYHGSTVASASLGGFGSMHEQGGLPIPGIFHAPPPSWWANGGDLTPDEFGLKVANQTLELIDSIGAHKIAAMIGEPIMGAGGVIIPPKTYWPAVAKGLKERDILFISDEVICGFGRTGEWFGCELMGTEPDFMTMAKGITSGYVPMGCVGVSDRIANVLLEKGGEFAHGYTYSGHPAACAAAIANLEIIRSEKLVDRVRDDIGPYLQSKWKALADHPMVGEAVMEGLIGAFQFTPDKNARSNFADEAKIGLTARDFSFENGLVMRAVGDRMVIAPPLTITHAEVDDLMEKTIKVIDLTYAHVRKNGLIG</sequence>
<dbReference type="Gene3D" id="3.40.640.10">
    <property type="entry name" value="Type I PLP-dependent aspartate aminotransferase-like (Major domain)"/>
    <property type="match status" value="1"/>
</dbReference>
<dbReference type="Proteomes" id="UP000186894">
    <property type="component" value="Unassembled WGS sequence"/>
</dbReference>
<dbReference type="OrthoDB" id="9801834at2"/>
<dbReference type="CDD" id="cd00610">
    <property type="entry name" value="OAT_like"/>
    <property type="match status" value="1"/>
</dbReference>
<dbReference type="EMBL" id="MKIM01000021">
    <property type="protein sequence ID" value="OLP46369.1"/>
    <property type="molecule type" value="Genomic_DNA"/>
</dbReference>
<evidence type="ECO:0000256" key="5">
    <source>
        <dbReference type="ARBA" id="ARBA00022898"/>
    </source>
</evidence>
<evidence type="ECO:0000313" key="8">
    <source>
        <dbReference type="Proteomes" id="UP000186894"/>
    </source>
</evidence>
<dbReference type="AlphaFoldDB" id="A0A1Q8ZWS1"/>
<dbReference type="PIRSF" id="PIRSF000521">
    <property type="entry name" value="Transaminase_4ab_Lys_Orn"/>
    <property type="match status" value="1"/>
</dbReference>
<dbReference type="PROSITE" id="PS00600">
    <property type="entry name" value="AA_TRANSFER_CLASS_3"/>
    <property type="match status" value="1"/>
</dbReference>
<keyword evidence="4 7" id="KW-0808">Transferase</keyword>
<keyword evidence="3 7" id="KW-0032">Aminotransferase</keyword>
<dbReference type="PANTHER" id="PTHR42684:SF3">
    <property type="entry name" value="ADENOSYLMETHIONINE-8-AMINO-7-OXONONANOATE AMINOTRANSFERASE"/>
    <property type="match status" value="1"/>
</dbReference>
<evidence type="ECO:0000256" key="2">
    <source>
        <dbReference type="ARBA" id="ARBA00008954"/>
    </source>
</evidence>
<dbReference type="InterPro" id="IPR015422">
    <property type="entry name" value="PyrdxlP-dep_Trfase_small"/>
</dbReference>
<comment type="caution">
    <text evidence="7">The sequence shown here is derived from an EMBL/GenBank/DDBJ whole genome shotgun (WGS) entry which is preliminary data.</text>
</comment>
<dbReference type="FunFam" id="3.40.640.10:FF:000014">
    <property type="entry name" value="Adenosylmethionine-8-amino-7-oxononanoate aminotransferase, probable"/>
    <property type="match status" value="1"/>
</dbReference>
<evidence type="ECO:0000256" key="6">
    <source>
        <dbReference type="RuleBase" id="RU003560"/>
    </source>
</evidence>